<accession>A0A3N4JX10</accession>
<organism evidence="2 3">
    <name type="scientific">Choiromyces venosus 120613-1</name>
    <dbReference type="NCBI Taxonomy" id="1336337"/>
    <lineage>
        <taxon>Eukaryota</taxon>
        <taxon>Fungi</taxon>
        <taxon>Dikarya</taxon>
        <taxon>Ascomycota</taxon>
        <taxon>Pezizomycotina</taxon>
        <taxon>Pezizomycetes</taxon>
        <taxon>Pezizales</taxon>
        <taxon>Tuberaceae</taxon>
        <taxon>Choiromyces</taxon>
    </lineage>
</organism>
<feature type="region of interest" description="Disordered" evidence="1">
    <location>
        <begin position="50"/>
        <end position="115"/>
    </location>
</feature>
<dbReference type="AlphaFoldDB" id="A0A3N4JX10"/>
<evidence type="ECO:0000256" key="1">
    <source>
        <dbReference type="SAM" id="MobiDB-lite"/>
    </source>
</evidence>
<gene>
    <name evidence="2" type="ORF">L873DRAFT_1802996</name>
</gene>
<reference evidence="2 3" key="1">
    <citation type="journal article" date="2018" name="Nat. Ecol. Evol.">
        <title>Pezizomycetes genomes reveal the molecular basis of ectomycorrhizal truffle lifestyle.</title>
        <authorList>
            <person name="Murat C."/>
            <person name="Payen T."/>
            <person name="Noel B."/>
            <person name="Kuo A."/>
            <person name="Morin E."/>
            <person name="Chen J."/>
            <person name="Kohler A."/>
            <person name="Krizsan K."/>
            <person name="Balestrini R."/>
            <person name="Da Silva C."/>
            <person name="Montanini B."/>
            <person name="Hainaut M."/>
            <person name="Levati E."/>
            <person name="Barry K.W."/>
            <person name="Belfiori B."/>
            <person name="Cichocki N."/>
            <person name="Clum A."/>
            <person name="Dockter R.B."/>
            <person name="Fauchery L."/>
            <person name="Guy J."/>
            <person name="Iotti M."/>
            <person name="Le Tacon F."/>
            <person name="Lindquist E.A."/>
            <person name="Lipzen A."/>
            <person name="Malagnac F."/>
            <person name="Mello A."/>
            <person name="Molinier V."/>
            <person name="Miyauchi S."/>
            <person name="Poulain J."/>
            <person name="Riccioni C."/>
            <person name="Rubini A."/>
            <person name="Sitrit Y."/>
            <person name="Splivallo R."/>
            <person name="Traeger S."/>
            <person name="Wang M."/>
            <person name="Zifcakova L."/>
            <person name="Wipf D."/>
            <person name="Zambonelli A."/>
            <person name="Paolocci F."/>
            <person name="Nowrousian M."/>
            <person name="Ottonello S."/>
            <person name="Baldrian P."/>
            <person name="Spatafora J.W."/>
            <person name="Henrissat B."/>
            <person name="Nagy L.G."/>
            <person name="Aury J.M."/>
            <person name="Wincker P."/>
            <person name="Grigoriev I.V."/>
            <person name="Bonfante P."/>
            <person name="Martin F.M."/>
        </authorList>
    </citation>
    <scope>NUCLEOTIDE SEQUENCE [LARGE SCALE GENOMIC DNA]</scope>
    <source>
        <strain evidence="2 3">120613-1</strain>
    </source>
</reference>
<evidence type="ECO:0000313" key="2">
    <source>
        <dbReference type="EMBL" id="RPB01748.1"/>
    </source>
</evidence>
<dbReference type="EMBL" id="ML120371">
    <property type="protein sequence ID" value="RPB01748.1"/>
    <property type="molecule type" value="Genomic_DNA"/>
</dbReference>
<sequence length="115" mass="13078">MSSTFDSFAGVFSRHLIQQAYPIPQYLYNPPIHPSITLHNAPQLRLPLLPRPLINNKLPPPTHNPAPTNSQSPEQPRRREGPNPPRPGRPFFQGNSPSRRRYWSLPPLHPSTNPN</sequence>
<keyword evidence="3" id="KW-1185">Reference proteome</keyword>
<name>A0A3N4JX10_9PEZI</name>
<evidence type="ECO:0000313" key="3">
    <source>
        <dbReference type="Proteomes" id="UP000276215"/>
    </source>
</evidence>
<protein>
    <submittedName>
        <fullName evidence="2">Uncharacterized protein</fullName>
    </submittedName>
</protein>
<proteinExistence type="predicted"/>
<dbReference type="Proteomes" id="UP000276215">
    <property type="component" value="Unassembled WGS sequence"/>
</dbReference>